<evidence type="ECO:0000313" key="3">
    <source>
        <dbReference type="Proteomes" id="UP000026960"/>
    </source>
</evidence>
<reference evidence="2" key="2">
    <citation type="submission" date="2015-03" db="UniProtKB">
        <authorList>
            <consortium name="EnsemblPlants"/>
        </authorList>
    </citation>
    <scope>IDENTIFICATION</scope>
</reference>
<proteinExistence type="predicted"/>
<dbReference type="PaxDb" id="65489-OBART12G02870.1"/>
<dbReference type="Proteomes" id="UP000026960">
    <property type="component" value="Chromosome 12"/>
</dbReference>
<dbReference type="HOGENOM" id="CLU_2365763_0_0_1"/>
<reference evidence="2" key="1">
    <citation type="journal article" date="2009" name="Rice">
        <title>De Novo Next Generation Sequencing of Plant Genomes.</title>
        <authorList>
            <person name="Rounsley S."/>
            <person name="Marri P.R."/>
            <person name="Yu Y."/>
            <person name="He R."/>
            <person name="Sisneros N."/>
            <person name="Goicoechea J.L."/>
            <person name="Lee S.J."/>
            <person name="Angelova A."/>
            <person name="Kudrna D."/>
            <person name="Luo M."/>
            <person name="Affourtit J."/>
            <person name="Desany B."/>
            <person name="Knight J."/>
            <person name="Niazi F."/>
            <person name="Egholm M."/>
            <person name="Wing R.A."/>
        </authorList>
    </citation>
    <scope>NUCLEOTIDE SEQUENCE [LARGE SCALE GENOMIC DNA]</scope>
    <source>
        <strain evidence="2">cv. IRGC 105608</strain>
    </source>
</reference>
<evidence type="ECO:0000256" key="1">
    <source>
        <dbReference type="SAM" id="MobiDB-lite"/>
    </source>
</evidence>
<accession>A0A0D3HRF3</accession>
<dbReference type="Gramene" id="OBART12G02870.1">
    <property type="protein sequence ID" value="OBART12G02870.1"/>
    <property type="gene ID" value="OBART12G02870"/>
</dbReference>
<dbReference type="AlphaFoldDB" id="A0A0D3HRF3"/>
<feature type="compositionally biased region" description="Low complexity" evidence="1">
    <location>
        <begin position="21"/>
        <end position="30"/>
    </location>
</feature>
<evidence type="ECO:0000313" key="2">
    <source>
        <dbReference type="EnsemblPlants" id="OBART12G02870.1"/>
    </source>
</evidence>
<protein>
    <submittedName>
        <fullName evidence="2">Uncharacterized protein</fullName>
    </submittedName>
</protein>
<sequence>WAGESVQSHDAITPAPPHPHPTVNGAAAAGDRGGPPPPERQKPTIDSPASSIARFRYPHLRRSPSPPQVVDGRGVDSQTPRLNREVDDADPARSSA</sequence>
<organism evidence="2">
    <name type="scientific">Oryza barthii</name>
    <dbReference type="NCBI Taxonomy" id="65489"/>
    <lineage>
        <taxon>Eukaryota</taxon>
        <taxon>Viridiplantae</taxon>
        <taxon>Streptophyta</taxon>
        <taxon>Embryophyta</taxon>
        <taxon>Tracheophyta</taxon>
        <taxon>Spermatophyta</taxon>
        <taxon>Magnoliopsida</taxon>
        <taxon>Liliopsida</taxon>
        <taxon>Poales</taxon>
        <taxon>Poaceae</taxon>
        <taxon>BOP clade</taxon>
        <taxon>Oryzoideae</taxon>
        <taxon>Oryzeae</taxon>
        <taxon>Oryzinae</taxon>
        <taxon>Oryza</taxon>
    </lineage>
</organism>
<name>A0A0D3HRF3_9ORYZ</name>
<feature type="region of interest" description="Disordered" evidence="1">
    <location>
        <begin position="1"/>
        <end position="96"/>
    </location>
</feature>
<dbReference type="EnsemblPlants" id="OBART12G02870.1">
    <property type="protein sequence ID" value="OBART12G02870.1"/>
    <property type="gene ID" value="OBART12G02870"/>
</dbReference>
<keyword evidence="3" id="KW-1185">Reference proteome</keyword>
<feature type="compositionally biased region" description="Polar residues" evidence="1">
    <location>
        <begin position="1"/>
        <end position="10"/>
    </location>
</feature>